<comment type="caution">
    <text evidence="9">Lacks conserved residue(s) required for the propagation of feature annotation.</text>
</comment>
<evidence type="ECO:0000256" key="2">
    <source>
        <dbReference type="ARBA" id="ARBA00004496"/>
    </source>
</evidence>
<keyword evidence="6 9" id="KW-0554">One-carbon metabolism</keyword>
<evidence type="ECO:0000313" key="13">
    <source>
        <dbReference type="Proteomes" id="UP000198336"/>
    </source>
</evidence>
<dbReference type="Gene3D" id="3.90.1150.10">
    <property type="entry name" value="Aspartate Aminotransferase, domain 1"/>
    <property type="match status" value="1"/>
</dbReference>
<feature type="domain" description="Serine hydroxymethyltransferase-like" evidence="11">
    <location>
        <begin position="2"/>
        <end position="392"/>
    </location>
</feature>
<dbReference type="Gene3D" id="3.40.640.10">
    <property type="entry name" value="Type I PLP-dependent aspartate aminotransferase-like (Major domain)"/>
    <property type="match status" value="1"/>
</dbReference>
<keyword evidence="7 9" id="KW-0808">Transferase</keyword>
<dbReference type="SUPFAM" id="SSF53383">
    <property type="entry name" value="PLP-dependent transferases"/>
    <property type="match status" value="1"/>
</dbReference>
<keyword evidence="12" id="KW-0489">Methyltransferase</keyword>
<gene>
    <name evidence="9 12" type="primary">glyA</name>
    <name evidence="12" type="ORF">B0A75_18735</name>
</gene>
<keyword evidence="13" id="KW-1185">Reference proteome</keyword>
<dbReference type="InterPro" id="IPR015424">
    <property type="entry name" value="PyrdxlP-dep_Trfase"/>
</dbReference>
<dbReference type="GO" id="GO:0008168">
    <property type="term" value="F:methyltransferase activity"/>
    <property type="evidence" value="ECO:0007669"/>
    <property type="project" value="UniProtKB-KW"/>
</dbReference>
<dbReference type="GO" id="GO:0005829">
    <property type="term" value="C:cytosol"/>
    <property type="evidence" value="ECO:0007669"/>
    <property type="project" value="TreeGrafter"/>
</dbReference>
<dbReference type="GO" id="GO:0035999">
    <property type="term" value="P:tetrahydrofolate interconversion"/>
    <property type="evidence" value="ECO:0007669"/>
    <property type="project" value="UniProtKB-UniRule"/>
</dbReference>
<evidence type="ECO:0000256" key="5">
    <source>
        <dbReference type="ARBA" id="ARBA00022490"/>
    </source>
</evidence>
<keyword evidence="9" id="KW-0028">Amino-acid biosynthesis</keyword>
<dbReference type="PANTHER" id="PTHR11680">
    <property type="entry name" value="SERINE HYDROXYMETHYLTRANSFERASE"/>
    <property type="match status" value="1"/>
</dbReference>
<dbReference type="GO" id="GO:0030170">
    <property type="term" value="F:pyridoxal phosphate binding"/>
    <property type="evidence" value="ECO:0007669"/>
    <property type="project" value="UniProtKB-UniRule"/>
</dbReference>
<dbReference type="RefSeq" id="WP_089055798.1">
    <property type="nucleotide sequence ID" value="NZ_JBGGGN010000003.1"/>
</dbReference>
<evidence type="ECO:0000256" key="10">
    <source>
        <dbReference type="PIRSR" id="PIRSR000412-50"/>
    </source>
</evidence>
<dbReference type="AlphaFoldDB" id="A0A226HNL9"/>
<evidence type="ECO:0000256" key="1">
    <source>
        <dbReference type="ARBA" id="ARBA00001933"/>
    </source>
</evidence>
<keyword evidence="5 9" id="KW-0963">Cytoplasm</keyword>
<evidence type="ECO:0000256" key="6">
    <source>
        <dbReference type="ARBA" id="ARBA00022563"/>
    </source>
</evidence>
<dbReference type="InterPro" id="IPR039429">
    <property type="entry name" value="SHMT-like_dom"/>
</dbReference>
<dbReference type="UniPathway" id="UPA00288">
    <property type="reaction ID" value="UER01023"/>
</dbReference>
<dbReference type="FunFam" id="3.40.640.10:FF:000001">
    <property type="entry name" value="Serine hydroxymethyltransferase"/>
    <property type="match status" value="1"/>
</dbReference>
<feature type="site" description="Plays an important role in substrate specificity" evidence="9">
    <location>
        <position position="221"/>
    </location>
</feature>
<dbReference type="InterPro" id="IPR001085">
    <property type="entry name" value="Ser_HO-MeTrfase"/>
</dbReference>
<comment type="pathway">
    <text evidence="9">One-carbon metabolism; tetrahydrofolate interconversion.</text>
</comment>
<dbReference type="EC" id="2.1.2.1" evidence="9"/>
<evidence type="ECO:0000256" key="9">
    <source>
        <dbReference type="HAMAP-Rule" id="MF_00051"/>
    </source>
</evidence>
<dbReference type="InterPro" id="IPR019798">
    <property type="entry name" value="Ser_HO-MeTrfase_PLP_BS"/>
</dbReference>
<comment type="pathway">
    <text evidence="9">Amino-acid biosynthesis; glycine biosynthesis; glycine from L-serine: step 1/1.</text>
</comment>
<evidence type="ECO:0000256" key="3">
    <source>
        <dbReference type="ARBA" id="ARBA00006376"/>
    </source>
</evidence>
<evidence type="ECO:0000256" key="4">
    <source>
        <dbReference type="ARBA" id="ARBA00011738"/>
    </source>
</evidence>
<organism evidence="12 13">
    <name type="scientific">Flavobacterium oncorhynchi</name>
    <dbReference type="NCBI Taxonomy" id="728056"/>
    <lineage>
        <taxon>Bacteria</taxon>
        <taxon>Pseudomonadati</taxon>
        <taxon>Bacteroidota</taxon>
        <taxon>Flavobacteriia</taxon>
        <taxon>Flavobacteriales</taxon>
        <taxon>Flavobacteriaceae</taxon>
        <taxon>Flavobacterium</taxon>
    </lineage>
</organism>
<dbReference type="NCBIfam" id="NF000586">
    <property type="entry name" value="PRK00011.1"/>
    <property type="match status" value="1"/>
</dbReference>
<reference evidence="12 13" key="1">
    <citation type="submission" date="2016-11" db="EMBL/GenBank/DDBJ databases">
        <title>Whole genomes of Flavobacteriaceae.</title>
        <authorList>
            <person name="Stine C."/>
            <person name="Li C."/>
            <person name="Tadesse D."/>
        </authorList>
    </citation>
    <scope>NUCLEOTIDE SEQUENCE [LARGE SCALE GENOMIC DNA]</scope>
    <source>
        <strain evidence="12 13">CCUG 59446</strain>
    </source>
</reference>
<dbReference type="Proteomes" id="UP000198336">
    <property type="component" value="Unassembled WGS sequence"/>
</dbReference>
<comment type="catalytic activity">
    <reaction evidence="9">
        <text>(6R)-5,10-methylene-5,6,7,8-tetrahydrofolate + glycine + H2O = (6S)-5,6,7,8-tetrahydrofolate + L-serine</text>
        <dbReference type="Rhea" id="RHEA:15481"/>
        <dbReference type="ChEBI" id="CHEBI:15377"/>
        <dbReference type="ChEBI" id="CHEBI:15636"/>
        <dbReference type="ChEBI" id="CHEBI:33384"/>
        <dbReference type="ChEBI" id="CHEBI:57305"/>
        <dbReference type="ChEBI" id="CHEBI:57453"/>
        <dbReference type="EC" id="2.1.2.1"/>
    </reaction>
</comment>
<dbReference type="PROSITE" id="PS00096">
    <property type="entry name" value="SHMT"/>
    <property type="match status" value="1"/>
</dbReference>
<comment type="function">
    <text evidence="9">Catalyzes the reversible interconversion of serine and glycine with tetrahydrofolate (THF) serving as the one-carbon carrier. This reaction serves as the major source of one-carbon groups required for the biosynthesis of purines, thymidylate, methionine, and other important biomolecules. Also exhibits THF-independent aldolase activity toward beta-hydroxyamino acids, producing glycine and aldehydes, via a retro-aldol mechanism.</text>
</comment>
<dbReference type="Pfam" id="PF00464">
    <property type="entry name" value="SHMT"/>
    <property type="match status" value="1"/>
</dbReference>
<feature type="binding site" evidence="9">
    <location>
        <position position="113"/>
    </location>
    <ligand>
        <name>(6S)-5,6,7,8-tetrahydrofolate</name>
        <dbReference type="ChEBI" id="CHEBI:57453"/>
    </ligand>
</feature>
<evidence type="ECO:0000259" key="11">
    <source>
        <dbReference type="Pfam" id="PF00464"/>
    </source>
</evidence>
<dbReference type="InterPro" id="IPR015422">
    <property type="entry name" value="PyrdxlP-dep_Trfase_small"/>
</dbReference>
<evidence type="ECO:0000313" key="12">
    <source>
        <dbReference type="EMBL" id="OXA95704.1"/>
    </source>
</evidence>
<dbReference type="CDD" id="cd00378">
    <property type="entry name" value="SHMT"/>
    <property type="match status" value="1"/>
</dbReference>
<dbReference type="InterPro" id="IPR049943">
    <property type="entry name" value="Ser_HO-MeTrfase-like"/>
</dbReference>
<protein>
    <recommendedName>
        <fullName evidence="9">Serine hydroxymethyltransferase</fullName>
        <shortName evidence="9">SHMT</shortName>
        <shortName evidence="9">Serine methylase</shortName>
        <ecNumber evidence="9">2.1.2.1</ecNumber>
    </recommendedName>
</protein>
<comment type="similarity">
    <text evidence="3 9">Belongs to the SHMT family.</text>
</comment>
<dbReference type="InterPro" id="IPR015421">
    <property type="entry name" value="PyrdxlP-dep_Trfase_major"/>
</dbReference>
<name>A0A226HNL9_9FLAO</name>
<keyword evidence="8 9" id="KW-0663">Pyridoxal phosphate</keyword>
<dbReference type="PIRSF" id="PIRSF000412">
    <property type="entry name" value="SHMT"/>
    <property type="match status" value="1"/>
</dbReference>
<proteinExistence type="inferred from homology"/>
<dbReference type="GO" id="GO:0004372">
    <property type="term" value="F:glycine hydroxymethyltransferase activity"/>
    <property type="evidence" value="ECO:0007669"/>
    <property type="project" value="UniProtKB-UniRule"/>
</dbReference>
<dbReference type="HAMAP" id="MF_00051">
    <property type="entry name" value="SHMT"/>
    <property type="match status" value="1"/>
</dbReference>
<comment type="caution">
    <text evidence="12">The sequence shown here is derived from an EMBL/GenBank/DDBJ whole genome shotgun (WGS) entry which is preliminary data.</text>
</comment>
<evidence type="ECO:0000256" key="7">
    <source>
        <dbReference type="ARBA" id="ARBA00022679"/>
    </source>
</evidence>
<dbReference type="UniPathway" id="UPA00193"/>
<evidence type="ECO:0000256" key="8">
    <source>
        <dbReference type="ARBA" id="ARBA00022898"/>
    </source>
</evidence>
<feature type="modified residue" description="N6-(pyridoxal phosphate)lysine" evidence="9 10">
    <location>
        <position position="222"/>
    </location>
</feature>
<feature type="binding site" evidence="9">
    <location>
        <begin position="117"/>
        <end position="119"/>
    </location>
    <ligand>
        <name>(6S)-5,6,7,8-tetrahydrofolate</name>
        <dbReference type="ChEBI" id="CHEBI:57453"/>
    </ligand>
</feature>
<dbReference type="GO" id="GO:0032259">
    <property type="term" value="P:methylation"/>
    <property type="evidence" value="ECO:0007669"/>
    <property type="project" value="UniProtKB-KW"/>
</dbReference>
<sequence length="424" mass="46471">MQRDEQIFSLILEEKDRQIHGLELIASENFVSDEVMQAAGSVLTNKYAEGYPGKRYYGGCEVVDVIEQIAIDRAKELFGAEYANVQPHSGSQANTSVYHACLNPGDTILGFDLSHGGHLTHGSPVNFSGRLYRPVFYGVDAETGRLDYDKIQEIATKEQPKLIIAGASAYSRDMDFARFRQIADSVGAILFADISHPAGLIAKGLMNDPIPHCHIVSTTTHKTLRGPRGGLILMGKDFENPQGLKTPKGEIRMMSSLLDLAVFPGNQGGPLMHIIAAKAVAFGEALKDEFFTYAMQLQKNANAMADAFVKRGYNIISGGTDNHMMLIDLRNKNISGKEAENALVKAEITVNKNMVPFDDKSPFVTSGIRVGTAAITTRGLVEKDMETIVALIDKVLTDHTNEDVIEEVAEQVNEMMSERPIFAY</sequence>
<dbReference type="GO" id="GO:0019264">
    <property type="term" value="P:glycine biosynthetic process from serine"/>
    <property type="evidence" value="ECO:0007669"/>
    <property type="project" value="UniProtKB-UniRule"/>
</dbReference>
<comment type="subunit">
    <text evidence="4 9">Homodimer.</text>
</comment>
<comment type="cofactor">
    <cofactor evidence="1 9 10">
        <name>pyridoxal 5'-phosphate</name>
        <dbReference type="ChEBI" id="CHEBI:597326"/>
    </cofactor>
</comment>
<comment type="subcellular location">
    <subcellularLocation>
        <location evidence="2 9">Cytoplasm</location>
    </subcellularLocation>
</comment>
<accession>A0A226HNL9</accession>
<dbReference type="PANTHER" id="PTHR11680:SF35">
    <property type="entry name" value="SERINE HYDROXYMETHYLTRANSFERASE 1"/>
    <property type="match status" value="1"/>
</dbReference>
<dbReference type="EMBL" id="MUHA01000030">
    <property type="protein sequence ID" value="OXA95704.1"/>
    <property type="molecule type" value="Genomic_DNA"/>
</dbReference>
<feature type="binding site" evidence="9">
    <location>
        <begin position="361"/>
        <end position="363"/>
    </location>
    <ligand>
        <name>(6S)-5,6,7,8-tetrahydrofolate</name>
        <dbReference type="ChEBI" id="CHEBI:57453"/>
    </ligand>
</feature>